<dbReference type="AlphaFoldDB" id="A0A0A9CS96"/>
<sequence>MGVASLVPLEDLWDGVADGVGVATSDFFFPFVSRVDLLRFDGGVLWTASRAAKLLVSLALGEEEVGFALAMRLAFLELELELVLVLVAAAAEAVSPAAPSLGAPPDRVLAIRSNASPGNERRNQSSRISPLQSAPVRKCRASCGVGGLPLEKGG</sequence>
<reference evidence="2" key="2">
    <citation type="journal article" date="2015" name="Data Brief">
        <title>Shoot transcriptome of the giant reed, Arundo donax.</title>
        <authorList>
            <person name="Barrero R.A."/>
            <person name="Guerrero F.D."/>
            <person name="Moolhuijzen P."/>
            <person name="Goolsby J.A."/>
            <person name="Tidwell J."/>
            <person name="Bellgard S.E."/>
            <person name="Bellgard M.I."/>
        </authorList>
    </citation>
    <scope>NUCLEOTIDE SEQUENCE</scope>
    <source>
        <tissue evidence="2">Shoot tissue taken approximately 20 cm above the soil surface</tissue>
    </source>
</reference>
<name>A0A0A9CS96_ARUDO</name>
<feature type="region of interest" description="Disordered" evidence="1">
    <location>
        <begin position="110"/>
        <end position="136"/>
    </location>
</feature>
<evidence type="ECO:0000313" key="2">
    <source>
        <dbReference type="EMBL" id="JAD79179.1"/>
    </source>
</evidence>
<reference evidence="2" key="1">
    <citation type="submission" date="2014-09" db="EMBL/GenBank/DDBJ databases">
        <authorList>
            <person name="Magalhaes I.L.F."/>
            <person name="Oliveira U."/>
            <person name="Santos F.R."/>
            <person name="Vidigal T.H.D.A."/>
            <person name="Brescovit A.D."/>
            <person name="Santos A.J."/>
        </authorList>
    </citation>
    <scope>NUCLEOTIDE SEQUENCE</scope>
    <source>
        <tissue evidence="2">Shoot tissue taken approximately 20 cm above the soil surface</tissue>
    </source>
</reference>
<protein>
    <submittedName>
        <fullName evidence="2">Uncharacterized protein</fullName>
    </submittedName>
</protein>
<dbReference type="EMBL" id="GBRH01218716">
    <property type="protein sequence ID" value="JAD79179.1"/>
    <property type="molecule type" value="Transcribed_RNA"/>
</dbReference>
<evidence type="ECO:0000256" key="1">
    <source>
        <dbReference type="SAM" id="MobiDB-lite"/>
    </source>
</evidence>
<accession>A0A0A9CS96</accession>
<organism evidence="2">
    <name type="scientific">Arundo donax</name>
    <name type="common">Giant reed</name>
    <name type="synonym">Donax arundinaceus</name>
    <dbReference type="NCBI Taxonomy" id="35708"/>
    <lineage>
        <taxon>Eukaryota</taxon>
        <taxon>Viridiplantae</taxon>
        <taxon>Streptophyta</taxon>
        <taxon>Embryophyta</taxon>
        <taxon>Tracheophyta</taxon>
        <taxon>Spermatophyta</taxon>
        <taxon>Magnoliopsida</taxon>
        <taxon>Liliopsida</taxon>
        <taxon>Poales</taxon>
        <taxon>Poaceae</taxon>
        <taxon>PACMAD clade</taxon>
        <taxon>Arundinoideae</taxon>
        <taxon>Arundineae</taxon>
        <taxon>Arundo</taxon>
    </lineage>
</organism>
<proteinExistence type="predicted"/>